<evidence type="ECO:0000259" key="8">
    <source>
        <dbReference type="Pfam" id="PF00108"/>
    </source>
</evidence>
<keyword evidence="11" id="KW-1185">Reference proteome</keyword>
<feature type="domain" description="Thiolase C-terminal" evidence="9">
    <location>
        <begin position="270"/>
        <end position="390"/>
    </location>
</feature>
<feature type="active site" description="Proton acceptor" evidence="6">
    <location>
        <position position="378"/>
    </location>
</feature>
<dbReference type="InterPro" id="IPR020617">
    <property type="entry name" value="Thiolase_C"/>
</dbReference>
<dbReference type="Pfam" id="PF00108">
    <property type="entry name" value="Thiolase_N"/>
    <property type="match status" value="1"/>
</dbReference>
<dbReference type="InterPro" id="IPR016039">
    <property type="entry name" value="Thiolase-like"/>
</dbReference>
<dbReference type="KEGG" id="apb:SAR116_0063"/>
<comment type="pathway">
    <text evidence="5">Metabolic intermediate biosynthesis; (R)-mevalonate biosynthesis; (R)-mevalonate from acetyl-CoA: step 1/3.</text>
</comment>
<dbReference type="PANTHER" id="PTHR18919">
    <property type="entry name" value="ACETYL-COA C-ACYLTRANSFERASE"/>
    <property type="match status" value="1"/>
</dbReference>
<evidence type="ECO:0000256" key="7">
    <source>
        <dbReference type="RuleBase" id="RU003557"/>
    </source>
</evidence>
<evidence type="ECO:0000256" key="6">
    <source>
        <dbReference type="PIRSR" id="PIRSR000429-1"/>
    </source>
</evidence>
<dbReference type="PIRSF" id="PIRSF000429">
    <property type="entry name" value="Ac-CoA_Ac_transf"/>
    <property type="match status" value="1"/>
</dbReference>
<dbReference type="EC" id="2.3.1.9" evidence="10"/>
<dbReference type="eggNOG" id="COG0183">
    <property type="taxonomic scope" value="Bacteria"/>
</dbReference>
<dbReference type="AlphaFoldDB" id="D5BNN9"/>
<dbReference type="HOGENOM" id="CLU_031026_0_0_5"/>
<dbReference type="Pfam" id="PF02803">
    <property type="entry name" value="Thiolase_C"/>
    <property type="match status" value="1"/>
</dbReference>
<dbReference type="InterPro" id="IPR020610">
    <property type="entry name" value="Thiolase_AS"/>
</dbReference>
<feature type="domain" description="Thiolase N-terminal" evidence="8">
    <location>
        <begin position="5"/>
        <end position="261"/>
    </location>
</feature>
<accession>D5BNN9</accession>
<evidence type="ECO:0000256" key="4">
    <source>
        <dbReference type="ARBA" id="ARBA00023315"/>
    </source>
</evidence>
<dbReference type="PANTHER" id="PTHR18919:SF107">
    <property type="entry name" value="ACETYL-COA ACETYLTRANSFERASE, CYTOSOLIC"/>
    <property type="match status" value="1"/>
</dbReference>
<dbReference type="NCBIfam" id="NF006552">
    <property type="entry name" value="PRK09051.1"/>
    <property type="match status" value="1"/>
</dbReference>
<keyword evidence="2 7" id="KW-0808">Transferase</keyword>
<evidence type="ECO:0000256" key="5">
    <source>
        <dbReference type="ARBA" id="ARBA00037924"/>
    </source>
</evidence>
<dbReference type="Proteomes" id="UP000007460">
    <property type="component" value="Chromosome"/>
</dbReference>
<dbReference type="SUPFAM" id="SSF53901">
    <property type="entry name" value="Thiolase-like"/>
    <property type="match status" value="2"/>
</dbReference>
<dbReference type="RefSeq" id="WP_013044936.1">
    <property type="nucleotide sequence ID" value="NC_014010.1"/>
</dbReference>
<name>D5BNN9_PUNMI</name>
<dbReference type="PROSITE" id="PS00737">
    <property type="entry name" value="THIOLASE_2"/>
    <property type="match status" value="1"/>
</dbReference>
<feature type="active site" description="Proton acceptor" evidence="6">
    <location>
        <position position="348"/>
    </location>
</feature>
<feature type="active site" description="Acyl-thioester intermediate" evidence="6">
    <location>
        <position position="90"/>
    </location>
</feature>
<dbReference type="NCBIfam" id="TIGR01930">
    <property type="entry name" value="AcCoA-C-Actrans"/>
    <property type="match status" value="1"/>
</dbReference>
<keyword evidence="3" id="KW-0583">PHB biosynthesis</keyword>
<dbReference type="GO" id="GO:0003985">
    <property type="term" value="F:acetyl-CoA C-acetyltransferase activity"/>
    <property type="evidence" value="ECO:0007669"/>
    <property type="project" value="UniProtKB-EC"/>
</dbReference>
<reference evidence="10 11" key="1">
    <citation type="journal article" date="2010" name="J. Bacteriol.">
        <title>Complete genome sequence of "Candidatus Puniceispirillum marinum" IMCC1322, a representative of the SAR116 clade in the Alphaproteobacteria.</title>
        <authorList>
            <person name="Oh H.M."/>
            <person name="Kwon K.K."/>
            <person name="Kang I."/>
            <person name="Kang S.G."/>
            <person name="Lee J.H."/>
            <person name="Kim S.J."/>
            <person name="Cho J.C."/>
        </authorList>
    </citation>
    <scope>NUCLEOTIDE SEQUENCE [LARGE SCALE GENOMIC DNA]</scope>
    <source>
        <strain evidence="10 11">IMCC1322</strain>
    </source>
</reference>
<dbReference type="InterPro" id="IPR020613">
    <property type="entry name" value="Thiolase_CS"/>
</dbReference>
<dbReference type="CDD" id="cd00751">
    <property type="entry name" value="thiolase"/>
    <property type="match status" value="1"/>
</dbReference>
<evidence type="ECO:0000256" key="3">
    <source>
        <dbReference type="ARBA" id="ARBA00022752"/>
    </source>
</evidence>
<dbReference type="FunFam" id="3.40.47.10:FF:000010">
    <property type="entry name" value="Acetyl-CoA acetyltransferase (Thiolase)"/>
    <property type="match status" value="1"/>
</dbReference>
<dbReference type="GO" id="GO:0042619">
    <property type="term" value="P:poly-hydroxybutyrate biosynthetic process"/>
    <property type="evidence" value="ECO:0007669"/>
    <property type="project" value="UniProtKB-KW"/>
</dbReference>
<evidence type="ECO:0000256" key="1">
    <source>
        <dbReference type="ARBA" id="ARBA00010982"/>
    </source>
</evidence>
<organism evidence="10 11">
    <name type="scientific">Puniceispirillum marinum (strain IMCC1322)</name>
    <dbReference type="NCBI Taxonomy" id="488538"/>
    <lineage>
        <taxon>Bacteria</taxon>
        <taxon>Pseudomonadati</taxon>
        <taxon>Pseudomonadota</taxon>
        <taxon>Alphaproteobacteria</taxon>
        <taxon>Candidatus Puniceispirillales</taxon>
        <taxon>Candidatus Puniceispirillaceae</taxon>
        <taxon>Candidatus Puniceispirillum</taxon>
    </lineage>
</organism>
<evidence type="ECO:0000313" key="11">
    <source>
        <dbReference type="Proteomes" id="UP000007460"/>
    </source>
</evidence>
<dbReference type="InterPro" id="IPR020615">
    <property type="entry name" value="Thiolase_acyl_enz_int_AS"/>
</dbReference>
<dbReference type="InterPro" id="IPR020616">
    <property type="entry name" value="Thiolase_N"/>
</dbReference>
<dbReference type="PROSITE" id="PS00098">
    <property type="entry name" value="THIOLASE_1"/>
    <property type="match status" value="1"/>
</dbReference>
<dbReference type="PROSITE" id="PS00099">
    <property type="entry name" value="THIOLASE_3"/>
    <property type="match status" value="1"/>
</dbReference>
<dbReference type="EMBL" id="CP001751">
    <property type="protein sequence ID" value="ADE38306.1"/>
    <property type="molecule type" value="Genomic_DNA"/>
</dbReference>
<keyword evidence="4 7" id="KW-0012">Acyltransferase</keyword>
<protein>
    <submittedName>
        <fullName evidence="10">Beta-ketothiolase</fullName>
        <ecNumber evidence="10">2.3.1.9</ecNumber>
    </submittedName>
</protein>
<evidence type="ECO:0000256" key="2">
    <source>
        <dbReference type="ARBA" id="ARBA00022679"/>
    </source>
</evidence>
<dbReference type="InterPro" id="IPR002155">
    <property type="entry name" value="Thiolase"/>
</dbReference>
<gene>
    <name evidence="10" type="ordered locus">SAR116_0063</name>
</gene>
<dbReference type="OrthoDB" id="9764638at2"/>
<proteinExistence type="inferred from homology"/>
<evidence type="ECO:0000313" key="10">
    <source>
        <dbReference type="EMBL" id="ADE38306.1"/>
    </source>
</evidence>
<evidence type="ECO:0000259" key="9">
    <source>
        <dbReference type="Pfam" id="PF02803"/>
    </source>
</evidence>
<dbReference type="GO" id="GO:0044281">
    <property type="term" value="P:small molecule metabolic process"/>
    <property type="evidence" value="ECO:0007669"/>
    <property type="project" value="UniProtKB-ARBA"/>
</dbReference>
<comment type="similarity">
    <text evidence="1 7">Belongs to the thiolase-like superfamily. Thiolase family.</text>
</comment>
<sequence length="392" mass="40301">MSDSVVILGGKRSAIGKFGGALAGTSPASLGSIVTKAALESVGVSPHHVDHSVYGNVLHSEARDVYIARVIALEAGLPTHAPALTVNRLCGSGLQAIISAIQLIQLGDAKIAIGGGVESMSRTGYLLPQLRFGTKMGDASAIDMMLASLHDPFGNGHMGVTAENIASKFDVSRDEQDSFAQLSQERAAYAIAEGRFKEQIAGIDIGRGKTASHFDTDEHPRATSKEDLAGLRTIFKEDGSVTAGNASGINDGAAAVVLASEHEAQAKGLQPMARVLSYGFAAVPPEIMGVGPVPASKMALDRAGISVGDLDVVESNEAFAAQACYVSRELGLDPAKVNPNGGAIALGHPVGATGAILTLKLVYELRRIGGRYGLVTLCIGGGQGISLVVEAL</sequence>
<dbReference type="Gene3D" id="3.40.47.10">
    <property type="match status" value="2"/>
</dbReference>
<dbReference type="STRING" id="488538.SAR116_0063"/>